<dbReference type="InterPro" id="IPR003798">
    <property type="entry name" value="DNA_recombination_RmuC"/>
</dbReference>
<dbReference type="OrthoDB" id="370725at2"/>
<dbReference type="GO" id="GO:0006310">
    <property type="term" value="P:DNA recombination"/>
    <property type="evidence" value="ECO:0007669"/>
    <property type="project" value="UniProtKB-KW"/>
</dbReference>
<accession>A0A6C7ECE5</accession>
<dbReference type="PANTHER" id="PTHR30563">
    <property type="entry name" value="DNA RECOMBINATION PROTEIN RMUC"/>
    <property type="match status" value="1"/>
</dbReference>
<keyword evidence="3" id="KW-0175">Coiled coil</keyword>
<dbReference type="Pfam" id="PF02646">
    <property type="entry name" value="RmuC"/>
    <property type="match status" value="1"/>
</dbReference>
<comment type="function">
    <text evidence="1">Involved in DNA recombination.</text>
</comment>
<protein>
    <recommendedName>
        <fullName evidence="7">DNA recombination protein RmuC</fullName>
    </recommendedName>
</protein>
<evidence type="ECO:0000313" key="5">
    <source>
        <dbReference type="EMBL" id="BAN04050.1"/>
    </source>
</evidence>
<comment type="similarity">
    <text evidence="2">Belongs to the RmuC family.</text>
</comment>
<dbReference type="EMBL" id="AP012057">
    <property type="protein sequence ID" value="BAN04050.1"/>
    <property type="molecule type" value="Genomic_DNA"/>
</dbReference>
<sequence length="449" mass="49297">MMGSMLILVMIFAVALALAAAAGAYVFATRQAEANVAARTAEREAELAANSESVQQAIAAAVTSAVADAQRRATEERDAAVKAALEQSAIFQTQHLDATVRQHNESLQATASQVKEQTTAELGSKKDVIDARLEQVHGEMRAELAKVATMLSALGEASAEKFGQVESSIQAHMQVANSLSESTQALRSALANPQARGQWGERMAEDVLRMCGFVEHINYSKQAQIDGGTGRPDYTFHMPKGQTLFMDVKFPMAAYLRYLEAGTDAERETHLKRFLLDVRARVKELAKREYAIEGGGSALDNVLLFIPNEQLTGFIHEHDPSLIEDAMGQQIVMCSPMTLFAFLGVIRQAHDNFTIERTSDEILSLIGKFGTQWTKYADQMEKIKRRFEGVEKDFEALTGTRRRALERPLRDLDAIRQERGLPVDGELFALTGDDADETPPGGEVRHLGA</sequence>
<proteinExistence type="inferred from homology"/>
<gene>
    <name evidence="5" type="ORF">YM304_37360</name>
</gene>
<evidence type="ECO:0000256" key="3">
    <source>
        <dbReference type="ARBA" id="ARBA00023054"/>
    </source>
</evidence>
<name>A0A6C7ECE5_ILUCY</name>
<dbReference type="KEGG" id="aym:YM304_37360"/>
<evidence type="ECO:0008006" key="7">
    <source>
        <dbReference type="Google" id="ProtNLM"/>
    </source>
</evidence>
<organism evidence="5 6">
    <name type="scientific">Ilumatobacter coccineus (strain NBRC 103263 / KCTC 29153 / YM16-304)</name>
    <dbReference type="NCBI Taxonomy" id="1313172"/>
    <lineage>
        <taxon>Bacteria</taxon>
        <taxon>Bacillati</taxon>
        <taxon>Actinomycetota</taxon>
        <taxon>Acidimicrobiia</taxon>
        <taxon>Acidimicrobiales</taxon>
        <taxon>Ilumatobacteraceae</taxon>
        <taxon>Ilumatobacter</taxon>
    </lineage>
</organism>
<dbReference type="PANTHER" id="PTHR30563:SF0">
    <property type="entry name" value="DNA RECOMBINATION PROTEIN RMUC"/>
    <property type="match status" value="1"/>
</dbReference>
<evidence type="ECO:0000256" key="1">
    <source>
        <dbReference type="ARBA" id="ARBA00003416"/>
    </source>
</evidence>
<keyword evidence="6" id="KW-1185">Reference proteome</keyword>
<keyword evidence="4" id="KW-0233">DNA recombination</keyword>
<dbReference type="AlphaFoldDB" id="A0A6C7ECE5"/>
<evidence type="ECO:0000313" key="6">
    <source>
        <dbReference type="Proteomes" id="UP000011863"/>
    </source>
</evidence>
<reference evidence="5 6" key="1">
    <citation type="journal article" date="2013" name="Int. J. Syst. Evol. Microbiol.">
        <title>Ilumatobacter nonamiense sp. nov. and Ilumatobacter coccineum sp. nov., isolated from seashore sand.</title>
        <authorList>
            <person name="Matsumoto A."/>
            <person name="Kasai H."/>
            <person name="Matsuo Y."/>
            <person name="Shizuri Y."/>
            <person name="Ichikawa N."/>
            <person name="Fujita N."/>
            <person name="Omura S."/>
            <person name="Takahashi Y."/>
        </authorList>
    </citation>
    <scope>NUCLEOTIDE SEQUENCE [LARGE SCALE GENOMIC DNA]</scope>
    <source>
        <strain evidence="6">NBRC 103263 / KCTC 29153 / YM16-304</strain>
    </source>
</reference>
<evidence type="ECO:0000256" key="2">
    <source>
        <dbReference type="ARBA" id="ARBA00009840"/>
    </source>
</evidence>
<evidence type="ECO:0000256" key="4">
    <source>
        <dbReference type="ARBA" id="ARBA00023172"/>
    </source>
</evidence>
<dbReference type="Proteomes" id="UP000011863">
    <property type="component" value="Chromosome"/>
</dbReference>